<accession>A0A844ZNB3</accession>
<organism evidence="2 3">
    <name type="scientific">Alteraurantiacibacter aestuarii</name>
    <dbReference type="NCBI Taxonomy" id="650004"/>
    <lineage>
        <taxon>Bacteria</taxon>
        <taxon>Pseudomonadati</taxon>
        <taxon>Pseudomonadota</taxon>
        <taxon>Alphaproteobacteria</taxon>
        <taxon>Sphingomonadales</taxon>
        <taxon>Erythrobacteraceae</taxon>
        <taxon>Alteraurantiacibacter</taxon>
    </lineage>
</organism>
<dbReference type="GO" id="GO:0016301">
    <property type="term" value="F:kinase activity"/>
    <property type="evidence" value="ECO:0007669"/>
    <property type="project" value="UniProtKB-KW"/>
</dbReference>
<reference evidence="2 3" key="1">
    <citation type="submission" date="2019-12" db="EMBL/GenBank/DDBJ databases">
        <title>Genomic-based taxomic classification of the family Erythrobacteraceae.</title>
        <authorList>
            <person name="Xu L."/>
        </authorList>
    </citation>
    <scope>NUCLEOTIDE SEQUENCE [LARGE SCALE GENOMIC DNA]</scope>
    <source>
        <strain evidence="2 3">JCM 16339</strain>
    </source>
</reference>
<name>A0A844ZNB3_9SPHN</name>
<evidence type="ECO:0000313" key="2">
    <source>
        <dbReference type="EMBL" id="MXO88520.1"/>
    </source>
</evidence>
<evidence type="ECO:0000313" key="3">
    <source>
        <dbReference type="Proteomes" id="UP000435243"/>
    </source>
</evidence>
<dbReference type="InterPro" id="IPR017438">
    <property type="entry name" value="ATP-NAD_kinase_N"/>
</dbReference>
<dbReference type="RefSeq" id="WP_160590719.1">
    <property type="nucleotide sequence ID" value="NZ_BAAAFP010000001.1"/>
</dbReference>
<dbReference type="InterPro" id="IPR001206">
    <property type="entry name" value="Diacylglycerol_kinase_cat_dom"/>
</dbReference>
<dbReference type="EMBL" id="WTYY01000003">
    <property type="protein sequence ID" value="MXO88520.1"/>
    <property type="molecule type" value="Genomic_DNA"/>
</dbReference>
<proteinExistence type="predicted"/>
<keyword evidence="3" id="KW-1185">Reference proteome</keyword>
<comment type="caution">
    <text evidence="2">The sequence shown here is derived from an EMBL/GenBank/DDBJ whole genome shotgun (WGS) entry which is preliminary data.</text>
</comment>
<dbReference type="Proteomes" id="UP000435243">
    <property type="component" value="Unassembled WGS sequence"/>
</dbReference>
<protein>
    <submittedName>
        <fullName evidence="2">Diacylglycerol kinase</fullName>
    </submittedName>
</protein>
<keyword evidence="2" id="KW-0808">Transferase</keyword>
<dbReference type="PROSITE" id="PS50146">
    <property type="entry name" value="DAGK"/>
    <property type="match status" value="1"/>
</dbReference>
<gene>
    <name evidence="2" type="ORF">GRI32_07175</name>
</gene>
<dbReference type="AlphaFoldDB" id="A0A844ZNB3"/>
<dbReference type="SUPFAM" id="SSF111331">
    <property type="entry name" value="NAD kinase/diacylglycerol kinase-like"/>
    <property type="match status" value="1"/>
</dbReference>
<dbReference type="OrthoDB" id="7209949at2"/>
<dbReference type="Pfam" id="PF00781">
    <property type="entry name" value="DAGK_cat"/>
    <property type="match status" value="1"/>
</dbReference>
<feature type="domain" description="DAGKc" evidence="1">
    <location>
        <begin position="72"/>
        <end position="162"/>
    </location>
</feature>
<keyword evidence="2" id="KW-0418">Kinase</keyword>
<dbReference type="InterPro" id="IPR016064">
    <property type="entry name" value="NAD/diacylglycerol_kinase_sf"/>
</dbReference>
<dbReference type="Gene3D" id="3.40.50.10330">
    <property type="entry name" value="Probable inorganic polyphosphate/atp-NAD kinase, domain 1"/>
    <property type="match status" value="1"/>
</dbReference>
<sequence length="342" mass="37339">MHGTIHLFDRLPQVDVAQDSAESRTSVQVRAQPLVGLIRNPHSHGNEGSPQDSDAIAGVITASPSRRSELHEILADFAAKRVDYIAIDGGDGTVRDVLTCGAGSFGETWPELILLPSGKTNALAHDLGIGDDWNLAKALEAAKNDRMVMRRPLVVAQRDNEAAQVRGFVMGAGAYTSAISLGQDAHNFGAFNAAAVGVTAIWSALQAFFGRQDNPWRRGTRMRLRDEAGVDLEHAGFAPADERFFMFASTLRTFPAGLRPFKDMEAALRVAVFDNSRRRLLLRIPAIFRGNVGEATRRGGYHTHGLEQLEFDIADRFILDGEAFPPGSYRVTPGPRLRFIVP</sequence>
<evidence type="ECO:0000259" key="1">
    <source>
        <dbReference type="PROSITE" id="PS50146"/>
    </source>
</evidence>